<evidence type="ECO:0000313" key="8">
    <source>
        <dbReference type="EMBL" id="KIO71957.1"/>
    </source>
</evidence>
<dbReference type="Proteomes" id="UP000032076">
    <property type="component" value="Unassembled WGS sequence"/>
</dbReference>
<protein>
    <submittedName>
        <fullName evidence="7">Putative membrane protein</fullName>
    </submittedName>
</protein>
<evidence type="ECO:0000256" key="3">
    <source>
        <dbReference type="ARBA" id="ARBA00022989"/>
    </source>
</evidence>
<evidence type="ECO:0000313" key="9">
    <source>
        <dbReference type="Proteomes" id="UP000032076"/>
    </source>
</evidence>
<gene>
    <name evidence="8" type="ORF">B4167_3138</name>
    <name evidence="7" type="ORF">BT1A1_2930</name>
</gene>
<organism evidence="7 10">
    <name type="scientific">Caldibacillus thermoamylovorans</name>
    <dbReference type="NCBI Taxonomy" id="35841"/>
    <lineage>
        <taxon>Bacteria</taxon>
        <taxon>Bacillati</taxon>
        <taxon>Bacillota</taxon>
        <taxon>Bacilli</taxon>
        <taxon>Bacillales</taxon>
        <taxon>Bacillaceae</taxon>
        <taxon>Caldibacillus</taxon>
    </lineage>
</organism>
<dbReference type="Pfam" id="PF04893">
    <property type="entry name" value="Yip1"/>
    <property type="match status" value="1"/>
</dbReference>
<evidence type="ECO:0000313" key="10">
    <source>
        <dbReference type="Proteomes" id="UP000040576"/>
    </source>
</evidence>
<dbReference type="RefSeq" id="WP_034772492.1">
    <property type="nucleotide sequence ID" value="NZ_CCRF01000083.1"/>
</dbReference>
<feature type="transmembrane region" description="Helical" evidence="5">
    <location>
        <begin position="157"/>
        <end position="178"/>
    </location>
</feature>
<keyword evidence="4 5" id="KW-0472">Membrane</keyword>
<proteinExistence type="predicted"/>
<accession>A0A090KVH1</accession>
<evidence type="ECO:0000256" key="5">
    <source>
        <dbReference type="SAM" id="Phobius"/>
    </source>
</evidence>
<evidence type="ECO:0000313" key="7">
    <source>
        <dbReference type="EMBL" id="CEE02719.1"/>
    </source>
</evidence>
<evidence type="ECO:0000256" key="2">
    <source>
        <dbReference type="ARBA" id="ARBA00022692"/>
    </source>
</evidence>
<feature type="transmembrane region" description="Helical" evidence="5">
    <location>
        <begin position="75"/>
        <end position="101"/>
    </location>
</feature>
<evidence type="ECO:0000256" key="4">
    <source>
        <dbReference type="ARBA" id="ARBA00023136"/>
    </source>
</evidence>
<evidence type="ECO:0000259" key="6">
    <source>
        <dbReference type="Pfam" id="PF04893"/>
    </source>
</evidence>
<sequence length="211" mass="23034">MEERLEANEIEKKSPSLWGILWSPSEHFARIKEKPKIWGPLLMIILVFSIGMIIVTTNTESGNEGLPEELAPFLVIGSIIAGVIVPIVTAFIGTLVYLLIARLARSNVSFRQLFSMNVYLLILTALGMIVNGIGMVITGSSTTTFTSLTTLIPADGALKAVFDNIEVFSIWSVILSAIGLQKVASFSKELAWGVSIGFYMLSIFFSMIGWA</sequence>
<dbReference type="OrthoDB" id="2940219at2"/>
<feature type="domain" description="Yip1" evidence="6">
    <location>
        <begin position="18"/>
        <end position="205"/>
    </location>
</feature>
<dbReference type="GO" id="GO:0016020">
    <property type="term" value="C:membrane"/>
    <property type="evidence" value="ECO:0007669"/>
    <property type="project" value="UniProtKB-SubCell"/>
</dbReference>
<feature type="transmembrane region" description="Helical" evidence="5">
    <location>
        <begin position="190"/>
        <end position="210"/>
    </location>
</feature>
<feature type="transmembrane region" description="Helical" evidence="5">
    <location>
        <begin position="37"/>
        <end position="55"/>
    </location>
</feature>
<dbReference type="AlphaFoldDB" id="A0A090KVH1"/>
<dbReference type="GeneID" id="92962287"/>
<dbReference type="PATRIC" id="fig|35841.7.peg.194"/>
<feature type="transmembrane region" description="Helical" evidence="5">
    <location>
        <begin position="113"/>
        <end position="137"/>
    </location>
</feature>
<evidence type="ECO:0000256" key="1">
    <source>
        <dbReference type="ARBA" id="ARBA00004141"/>
    </source>
</evidence>
<dbReference type="EMBL" id="CCRF01000083">
    <property type="protein sequence ID" value="CEE02719.1"/>
    <property type="molecule type" value="Genomic_DNA"/>
</dbReference>
<keyword evidence="10" id="KW-1185">Reference proteome</keyword>
<keyword evidence="2 5" id="KW-0812">Transmembrane</keyword>
<name>A0A090KVH1_9BACI</name>
<keyword evidence="3 5" id="KW-1133">Transmembrane helix</keyword>
<reference evidence="7 10" key="1">
    <citation type="submission" date="2014-07" db="EMBL/GenBank/DDBJ databases">
        <authorList>
            <person name="Wibberg Daniel"/>
        </authorList>
    </citation>
    <scope>NUCLEOTIDE SEQUENCE [LARGE SCALE GENOMIC DNA]</scope>
</reference>
<dbReference type="InterPro" id="IPR006977">
    <property type="entry name" value="Yip1_dom"/>
</dbReference>
<reference evidence="8 9" key="2">
    <citation type="submission" date="2015-01" db="EMBL/GenBank/DDBJ databases">
        <title>Draft Genome Sequences of Four Bacillus thermoamylovorans Strains, Isolated From Food Products.</title>
        <authorList>
            <person name="Krawcyk A.O."/>
            <person name="Berendsen E.M."/>
            <person name="Eijlander R.T."/>
            <person name="de Jong A."/>
            <person name="Wells-Bennik M."/>
            <person name="Kuipers O.P."/>
        </authorList>
    </citation>
    <scope>NUCLEOTIDE SEQUENCE [LARGE SCALE GENOMIC DNA]</scope>
    <source>
        <strain evidence="8 9">B4167</strain>
    </source>
</reference>
<dbReference type="Proteomes" id="UP000040576">
    <property type="component" value="Unassembled WGS sequence"/>
</dbReference>
<comment type="subcellular location">
    <subcellularLocation>
        <location evidence="1">Membrane</location>
        <topology evidence="1">Multi-pass membrane protein</topology>
    </subcellularLocation>
</comment>
<dbReference type="EMBL" id="JXLU01000104">
    <property type="protein sequence ID" value="KIO71957.1"/>
    <property type="molecule type" value="Genomic_DNA"/>
</dbReference>